<reference evidence="8" key="1">
    <citation type="submission" date="2020-03" db="EMBL/GenBank/DDBJ databases">
        <title>SpeciesPrimer: A bioinformatics pipeline dedicated to the design of qPCR primers for the quantification of bacterial species.</title>
        <authorList>
            <person name="Dreier M."/>
            <person name="Berthoud H."/>
            <person name="Shani N."/>
            <person name="Wechsler D."/>
            <person name="Junier P."/>
        </authorList>
    </citation>
    <scope>NUCLEOTIDE SEQUENCE [LARGE SCALE GENOMIC DNA]</scope>
    <source>
        <strain evidence="8">FAM13073</strain>
    </source>
</reference>
<feature type="transmembrane region" description="Helical" evidence="6">
    <location>
        <begin position="606"/>
        <end position="631"/>
    </location>
</feature>
<feature type="transmembrane region" description="Helical" evidence="6">
    <location>
        <begin position="574"/>
        <end position="594"/>
    </location>
</feature>
<feature type="transmembrane region" description="Helical" evidence="6">
    <location>
        <begin position="485"/>
        <end position="501"/>
    </location>
</feature>
<feature type="transmembrane region" description="Helical" evidence="6">
    <location>
        <begin position="508"/>
        <end position="528"/>
    </location>
</feature>
<feature type="transmembrane region" description="Helical" evidence="6">
    <location>
        <begin position="453"/>
        <end position="473"/>
    </location>
</feature>
<dbReference type="Proteomes" id="UP000472573">
    <property type="component" value="Unassembled WGS sequence"/>
</dbReference>
<proteinExistence type="predicted"/>
<evidence type="ECO:0000256" key="5">
    <source>
        <dbReference type="ARBA" id="ARBA00023136"/>
    </source>
</evidence>
<feature type="transmembrane region" description="Helical" evidence="6">
    <location>
        <begin position="217"/>
        <end position="238"/>
    </location>
</feature>
<organism evidence="7 8">
    <name type="scientific">Pediococcus pentosaceus</name>
    <dbReference type="NCBI Taxonomy" id="1255"/>
    <lineage>
        <taxon>Bacteria</taxon>
        <taxon>Bacillati</taxon>
        <taxon>Bacillota</taxon>
        <taxon>Bacilli</taxon>
        <taxon>Lactobacillales</taxon>
        <taxon>Lactobacillaceae</taxon>
        <taxon>Pediococcus</taxon>
    </lineage>
</organism>
<keyword evidence="8" id="KW-1185">Reference proteome</keyword>
<evidence type="ECO:0000256" key="3">
    <source>
        <dbReference type="ARBA" id="ARBA00022692"/>
    </source>
</evidence>
<dbReference type="EMBL" id="WENB01000005">
    <property type="protein sequence ID" value="KAF0412600.1"/>
    <property type="molecule type" value="Genomic_DNA"/>
</dbReference>
<feature type="transmembrane region" description="Helical" evidence="6">
    <location>
        <begin position="534"/>
        <end position="554"/>
    </location>
</feature>
<dbReference type="Pfam" id="PF03169">
    <property type="entry name" value="OPT"/>
    <property type="match status" value="1"/>
</dbReference>
<feature type="transmembrane region" description="Helical" evidence="6">
    <location>
        <begin position="97"/>
        <end position="116"/>
    </location>
</feature>
<feature type="transmembrane region" description="Helical" evidence="6">
    <location>
        <begin position="245"/>
        <end position="265"/>
    </location>
</feature>
<feature type="transmembrane region" description="Helical" evidence="6">
    <location>
        <begin position="389"/>
        <end position="409"/>
    </location>
</feature>
<feature type="transmembrane region" description="Helical" evidence="6">
    <location>
        <begin position="329"/>
        <end position="348"/>
    </location>
</feature>
<evidence type="ECO:0000313" key="8">
    <source>
        <dbReference type="Proteomes" id="UP000472573"/>
    </source>
</evidence>
<evidence type="ECO:0000256" key="2">
    <source>
        <dbReference type="ARBA" id="ARBA00022448"/>
    </source>
</evidence>
<feature type="transmembrane region" description="Helical" evidence="6">
    <location>
        <begin position="175"/>
        <end position="197"/>
    </location>
</feature>
<gene>
    <name evidence="7" type="ORF">GBO79_08540</name>
</gene>
<name>A0ABQ6XF48_PEDPE</name>
<comment type="caution">
    <text evidence="7">The sequence shown here is derived from an EMBL/GenBank/DDBJ whole genome shotgun (WGS) entry which is preliminary data.</text>
</comment>
<feature type="transmembrane region" description="Helical" evidence="6">
    <location>
        <begin position="415"/>
        <end position="433"/>
    </location>
</feature>
<comment type="subcellular location">
    <subcellularLocation>
        <location evidence="1">Membrane</location>
        <topology evidence="1">Multi-pass membrane protein</topology>
    </subcellularLocation>
</comment>
<feature type="transmembrane region" description="Helical" evidence="6">
    <location>
        <begin position="56"/>
        <end position="77"/>
    </location>
</feature>
<keyword evidence="5 6" id="KW-0472">Membrane</keyword>
<keyword evidence="2" id="KW-0813">Transport</keyword>
<accession>A0ABQ6XF48</accession>
<protein>
    <submittedName>
        <fullName evidence="7">Peptide transporter</fullName>
    </submittedName>
</protein>
<evidence type="ECO:0000313" key="7">
    <source>
        <dbReference type="EMBL" id="KAF0412600.1"/>
    </source>
</evidence>
<evidence type="ECO:0000256" key="1">
    <source>
        <dbReference type="ARBA" id="ARBA00004141"/>
    </source>
</evidence>
<feature type="transmembrane region" description="Helical" evidence="6">
    <location>
        <begin position="285"/>
        <end position="309"/>
    </location>
</feature>
<feature type="transmembrane region" description="Helical" evidence="6">
    <location>
        <begin position="122"/>
        <end position="144"/>
    </location>
</feature>
<evidence type="ECO:0000256" key="6">
    <source>
        <dbReference type="SAM" id="Phobius"/>
    </source>
</evidence>
<sequence>MKEGIKLAKNKEQKSGKHVPYVTKKQRGGSPAILIMGIILAIIFGASTAYSGMKAGLTVAAGIPGSIIGSGLVSIFARKKGILGKNILQGMSSGGEAIASGMIYVLPAIILIGGHVNFWTGMMVGILAVLFAIGSASLVQNYLIVEEHGRLAYPESMAITEALVASESGGDSLKFLGIGFGIGGLITMVTTQVFGWLNNMITYTGNSFYRWKMSTEVNPMLAGIGFVVGIDVALTMFAGSILSNFAVVPLVSYFTQMAGGSAHVWNNAALHISQMGVDDVAGSYVKYIGAGMMLCGGIIGAIKLIPVIWTSIKKVINARNSATEEKNALGVIALMLSVILIFVAGFIISGSFLVALIGGVLSLLLALLFVIVSARLAGTIGCSNAPVSGMTIASLVIMTLAFVSMGWTNQNYSEILLLFGVFIVTAISVGGGYMQTQKVNYMIGGSNREMMKYYMIAGIVGVFTVVGTTVILAPQLQVTGSNPPFGLPQANLIATLTTGIMSGNLPWIMVIVGIVMAIVLWMLDLPIMTVALGFYLPISTTSIILVGALLKLIVDKTTKGEALKAKRIQSGVSLSSGLIAGGSIIGLIGIILHVTGLLKDASPKGFAAGNAMGIIILIVLAVAIVVPLYMIKKVEDRKPSDENEG</sequence>
<feature type="transmembrane region" description="Helical" evidence="6">
    <location>
        <begin position="32"/>
        <end position="50"/>
    </location>
</feature>
<dbReference type="InterPro" id="IPR004813">
    <property type="entry name" value="OPT"/>
</dbReference>
<keyword evidence="4 6" id="KW-1133">Transmembrane helix</keyword>
<evidence type="ECO:0000256" key="4">
    <source>
        <dbReference type="ARBA" id="ARBA00022989"/>
    </source>
</evidence>
<feature type="transmembrane region" description="Helical" evidence="6">
    <location>
        <begin position="354"/>
        <end position="377"/>
    </location>
</feature>
<keyword evidence="3 6" id="KW-0812">Transmembrane</keyword>